<dbReference type="AlphaFoldDB" id="A0AAN8RYW2"/>
<feature type="region of interest" description="Disordered" evidence="15">
    <location>
        <begin position="1"/>
        <end position="109"/>
    </location>
</feature>
<comment type="caution">
    <text evidence="17">The sequence shown here is derived from an EMBL/GenBank/DDBJ whole genome shotgun (WGS) entry which is preliminary data.</text>
</comment>
<dbReference type="FunFam" id="1.10.3210.10:FF:000011">
    <property type="entry name" value="HD domain-containing protein 2"/>
    <property type="match status" value="1"/>
</dbReference>
<dbReference type="InterPro" id="IPR039356">
    <property type="entry name" value="YfbR/HDDC2"/>
</dbReference>
<evidence type="ECO:0000256" key="7">
    <source>
        <dbReference type="ARBA" id="ARBA00009999"/>
    </source>
</evidence>
<feature type="region of interest" description="Disordered" evidence="15">
    <location>
        <begin position="139"/>
        <end position="162"/>
    </location>
</feature>
<evidence type="ECO:0000256" key="13">
    <source>
        <dbReference type="ARBA" id="ARBA00022842"/>
    </source>
</evidence>
<sequence>MICRSRLPQGSSQELTAARSSQNDNTVESSDALKKDDEKSCQRYAETSNSGSFPTEKDTEENSEEPGRIILDSVSSVTEGNIQNEKTEGGDKTAEVKESIDSQSVADEELNEKVEDNTVVTNNSLSDIIKNITNFLLSKSNNSDSEVDTNVKRRKSSKKGRQQVVISYPASQGSRPPFTNLPLQVPDPPSYYTNYTQQVGRPVQPIIHTQPREEIVYRPGTSFGPGNMMMMPNMAMNVSYWAPYPTKLPSNVPACLAHLVAADSLFVIQQMDIIELFLNVSEPNYYLIQNTMGQCLYYAYETTNLCNGFGKFDRGIQLHIMDMYHNEIVLEVYSPPLTPVGAITQIHALDFNETEIGIIRRQLGGYISSVLSNTDYFGISFPVDLDVRLKAVFLGALFLISLKRTGWVLRNVEDPETVSGHMYRMGIMTFLIPDSSGVDRTKCMKLSLVHDLAECIVGDLTPFCGVDPVEKHRQEDVAMKELTQMIGDSGVEIYRLYKEYEAQVTDESKYVKDLDRLDMILQAYEYEKSGGRPGKLEEFFASTLNKFHFPWTIDIVKELCKQRNLFINKADNV</sequence>
<feature type="compositionally biased region" description="Basic residues" evidence="15">
    <location>
        <begin position="152"/>
        <end position="161"/>
    </location>
</feature>
<evidence type="ECO:0000256" key="4">
    <source>
        <dbReference type="ARBA" id="ARBA00001946"/>
    </source>
</evidence>
<feature type="compositionally biased region" description="Polar residues" evidence="15">
    <location>
        <begin position="8"/>
        <end position="29"/>
    </location>
</feature>
<dbReference type="GO" id="GO:0017128">
    <property type="term" value="F:phospholipid scramblase activity"/>
    <property type="evidence" value="ECO:0007669"/>
    <property type="project" value="InterPro"/>
</dbReference>
<dbReference type="GO" id="GO:0005737">
    <property type="term" value="C:cytoplasm"/>
    <property type="evidence" value="ECO:0007669"/>
    <property type="project" value="TreeGrafter"/>
</dbReference>
<evidence type="ECO:0000256" key="5">
    <source>
        <dbReference type="ARBA" id="ARBA00004074"/>
    </source>
</evidence>
<dbReference type="Gene3D" id="1.10.3210.10">
    <property type="entry name" value="Hypothetical protein af1432"/>
    <property type="match status" value="1"/>
</dbReference>
<dbReference type="Pfam" id="PF13023">
    <property type="entry name" value="HD_3"/>
    <property type="match status" value="1"/>
</dbReference>
<dbReference type="GO" id="GO:0009159">
    <property type="term" value="P:deoxyribonucleoside monophosphate catabolic process"/>
    <property type="evidence" value="ECO:0007669"/>
    <property type="project" value="UniProtKB-ARBA"/>
</dbReference>
<gene>
    <name evidence="17" type="ORF">RUM43_014002</name>
</gene>
<keyword evidence="13" id="KW-0460">Magnesium</keyword>
<dbReference type="EC" id="3.1.3.89" evidence="9"/>
<feature type="compositionally biased region" description="Polar residues" evidence="15">
    <location>
        <begin position="73"/>
        <end position="84"/>
    </location>
</feature>
<dbReference type="Proteomes" id="UP001372834">
    <property type="component" value="Unassembled WGS sequence"/>
</dbReference>
<evidence type="ECO:0000256" key="8">
    <source>
        <dbReference type="ARBA" id="ARBA00011738"/>
    </source>
</evidence>
<organism evidence="17 18">
    <name type="scientific">Polyplax serrata</name>
    <name type="common">Common mouse louse</name>
    <dbReference type="NCBI Taxonomy" id="468196"/>
    <lineage>
        <taxon>Eukaryota</taxon>
        <taxon>Metazoa</taxon>
        <taxon>Ecdysozoa</taxon>
        <taxon>Arthropoda</taxon>
        <taxon>Hexapoda</taxon>
        <taxon>Insecta</taxon>
        <taxon>Pterygota</taxon>
        <taxon>Neoptera</taxon>
        <taxon>Paraneoptera</taxon>
        <taxon>Psocodea</taxon>
        <taxon>Troctomorpha</taxon>
        <taxon>Phthiraptera</taxon>
        <taxon>Anoplura</taxon>
        <taxon>Polyplacidae</taxon>
        <taxon>Polyplax</taxon>
    </lineage>
</organism>
<evidence type="ECO:0000313" key="18">
    <source>
        <dbReference type="Proteomes" id="UP001372834"/>
    </source>
</evidence>
<evidence type="ECO:0000259" key="16">
    <source>
        <dbReference type="Pfam" id="PF13023"/>
    </source>
</evidence>
<keyword evidence="11" id="KW-0479">Metal-binding</keyword>
<dbReference type="PANTHER" id="PTHR11845:SF13">
    <property type="entry name" value="5'-DEOXYNUCLEOTIDASE HDDC2"/>
    <property type="match status" value="1"/>
</dbReference>
<comment type="cofactor">
    <cofactor evidence="2">
        <name>Mn(2+)</name>
        <dbReference type="ChEBI" id="CHEBI:29035"/>
    </cofactor>
</comment>
<feature type="domain" description="HD" evidence="16">
    <location>
        <begin position="402"/>
        <end position="542"/>
    </location>
</feature>
<dbReference type="PANTHER" id="PTHR11845">
    <property type="entry name" value="5'-DEOXYNUCLEOTIDASE HDDC2"/>
    <property type="match status" value="1"/>
</dbReference>
<evidence type="ECO:0000256" key="1">
    <source>
        <dbReference type="ARBA" id="ARBA00001638"/>
    </source>
</evidence>
<comment type="cofactor">
    <cofactor evidence="3">
        <name>Co(2+)</name>
        <dbReference type="ChEBI" id="CHEBI:48828"/>
    </cofactor>
</comment>
<evidence type="ECO:0000313" key="17">
    <source>
        <dbReference type="EMBL" id="KAK6617774.1"/>
    </source>
</evidence>
<reference evidence="17 18" key="1">
    <citation type="submission" date="2023-10" db="EMBL/GenBank/DDBJ databases">
        <title>Genomes of two closely related lineages of the louse Polyplax serrata with different host specificities.</title>
        <authorList>
            <person name="Martinu J."/>
            <person name="Tarabai H."/>
            <person name="Stefka J."/>
            <person name="Hypsa V."/>
        </authorList>
    </citation>
    <scope>NUCLEOTIDE SEQUENCE [LARGE SCALE GENOMIC DNA]</scope>
    <source>
        <strain evidence="17">HR10_N</strain>
    </source>
</reference>
<feature type="compositionally biased region" description="Basic and acidic residues" evidence="15">
    <location>
        <begin position="85"/>
        <end position="100"/>
    </location>
</feature>
<evidence type="ECO:0000256" key="10">
    <source>
        <dbReference type="ARBA" id="ARBA00015933"/>
    </source>
</evidence>
<dbReference type="InterPro" id="IPR005552">
    <property type="entry name" value="Scramblase"/>
</dbReference>
<dbReference type="Pfam" id="PF03803">
    <property type="entry name" value="Scramblase"/>
    <property type="match status" value="2"/>
</dbReference>
<dbReference type="GO" id="GO:0046872">
    <property type="term" value="F:metal ion binding"/>
    <property type="evidence" value="ECO:0007669"/>
    <property type="project" value="UniProtKB-KW"/>
</dbReference>
<evidence type="ECO:0000256" key="11">
    <source>
        <dbReference type="ARBA" id="ARBA00022723"/>
    </source>
</evidence>
<comment type="function">
    <text evidence="5">Catalyzes the dephosphorylation of the nucleoside 5'-monophosphates deoxyadenosine monophosphate (dAMP), deoxycytidine monophosphate (dCMP), deoxyguanosine monophosphate (dGMP) and deoxythymidine monophosphate (dTMP).</text>
</comment>
<evidence type="ECO:0000256" key="6">
    <source>
        <dbReference type="ARBA" id="ARBA00005350"/>
    </source>
</evidence>
<keyword evidence="12" id="KW-0378">Hydrolase</keyword>
<evidence type="ECO:0000256" key="9">
    <source>
        <dbReference type="ARBA" id="ARBA00012964"/>
    </source>
</evidence>
<evidence type="ECO:0000256" key="2">
    <source>
        <dbReference type="ARBA" id="ARBA00001936"/>
    </source>
</evidence>
<proteinExistence type="inferred from homology"/>
<dbReference type="EMBL" id="JAWJWE010000043">
    <property type="protein sequence ID" value="KAK6617774.1"/>
    <property type="molecule type" value="Genomic_DNA"/>
</dbReference>
<dbReference type="GO" id="GO:0002953">
    <property type="term" value="F:5'-deoxynucleotidase activity"/>
    <property type="evidence" value="ECO:0007669"/>
    <property type="project" value="UniProtKB-EC"/>
</dbReference>
<comment type="subunit">
    <text evidence="8">Homodimer.</text>
</comment>
<dbReference type="SUPFAM" id="SSF109604">
    <property type="entry name" value="HD-domain/PDEase-like"/>
    <property type="match status" value="1"/>
</dbReference>
<protein>
    <recommendedName>
        <fullName evidence="10">5'-deoxynucleotidase HDDC2</fullName>
        <ecNumber evidence="9">3.1.3.89</ecNumber>
    </recommendedName>
    <alternativeName>
        <fullName evidence="14">HD domain-containing protein 2</fullName>
    </alternativeName>
</protein>
<name>A0AAN8RYW2_POLSC</name>
<dbReference type="InterPro" id="IPR006674">
    <property type="entry name" value="HD_domain"/>
</dbReference>
<feature type="compositionally biased region" description="Basic and acidic residues" evidence="15">
    <location>
        <begin position="31"/>
        <end position="41"/>
    </location>
</feature>
<comment type="catalytic activity">
    <reaction evidence="1">
        <text>a 2'-deoxyribonucleoside 5'-phosphate + H2O = a 2'-deoxyribonucleoside + phosphate</text>
        <dbReference type="Rhea" id="RHEA:36167"/>
        <dbReference type="ChEBI" id="CHEBI:15377"/>
        <dbReference type="ChEBI" id="CHEBI:18274"/>
        <dbReference type="ChEBI" id="CHEBI:43474"/>
        <dbReference type="ChEBI" id="CHEBI:65317"/>
        <dbReference type="EC" id="3.1.3.89"/>
    </reaction>
</comment>
<evidence type="ECO:0000256" key="15">
    <source>
        <dbReference type="SAM" id="MobiDB-lite"/>
    </source>
</evidence>
<comment type="similarity">
    <text evidence="7">Belongs to the HDDC2 family.</text>
</comment>
<evidence type="ECO:0000256" key="3">
    <source>
        <dbReference type="ARBA" id="ARBA00001941"/>
    </source>
</evidence>
<comment type="similarity">
    <text evidence="6">Belongs to the phospholipid scramblase family.</text>
</comment>
<evidence type="ECO:0000256" key="14">
    <source>
        <dbReference type="ARBA" id="ARBA00032735"/>
    </source>
</evidence>
<evidence type="ECO:0000256" key="12">
    <source>
        <dbReference type="ARBA" id="ARBA00022801"/>
    </source>
</evidence>
<accession>A0AAN8RYW2</accession>
<comment type="cofactor">
    <cofactor evidence="4">
        <name>Mg(2+)</name>
        <dbReference type="ChEBI" id="CHEBI:18420"/>
    </cofactor>
</comment>